<comment type="caution">
    <text evidence="5">The sequence shown here is derived from an EMBL/GenBank/DDBJ whole genome shotgun (WGS) entry which is preliminary data.</text>
</comment>
<dbReference type="Gene3D" id="3.20.20.80">
    <property type="entry name" value="Glycosidases"/>
    <property type="match status" value="1"/>
</dbReference>
<dbReference type="PANTHER" id="PTHR40079">
    <property type="entry name" value="MANNAN ENDO-1,4-BETA-MANNOSIDASE E-RELATED"/>
    <property type="match status" value="1"/>
</dbReference>
<feature type="domain" description="GH26" evidence="4">
    <location>
        <begin position="1"/>
        <end position="327"/>
    </location>
</feature>
<dbReference type="InterPro" id="IPR022790">
    <property type="entry name" value="GH26_dom"/>
</dbReference>
<reference evidence="5 6" key="1">
    <citation type="journal article" date="2014" name="PLoS Genet.">
        <title>Phylogenetically driven sequencing of extremely halophilic archaea reveals strategies for static and dynamic osmo-response.</title>
        <authorList>
            <person name="Becker E.A."/>
            <person name="Seitzer P.M."/>
            <person name="Tritt A."/>
            <person name="Larsen D."/>
            <person name="Krusor M."/>
            <person name="Yao A.I."/>
            <person name="Wu D."/>
            <person name="Madern D."/>
            <person name="Eisen J.A."/>
            <person name="Darling A.E."/>
            <person name="Facciotti M.T."/>
        </authorList>
    </citation>
    <scope>NUCLEOTIDE SEQUENCE [LARGE SCALE GENOMIC DNA]</scope>
    <source>
        <strain evidence="5 6">100A6</strain>
    </source>
</reference>
<sequence>MASSPSDPLLTGAYIGGSGSYTDDLELFESWLGHPPALTMEFVEGLRSEDVVSRFVPNRMTPIWEAGSVPVITWLPSTGSTTDTADDIAREIADGDHDALLETWAARLNDWTTDDGTQRRFYFRPGHEMNGNWFPWSADSSSTTNDYVEMWRQIHAVFTESGLDETTIQWMWSPNADEIGGVRAEAYYPGDDYVDWVGLDGFNFGDSQSYSEWRTPEEIFGPMLERMRELTGKPVALPEVASSSFKGDDFTPSAKARWVRRLFSFADDRDIRMVNWFNTEKSGQDESDWAVFGGERGTDTHEIDGDSYATYDAYRATVNSPSVVRGDADAGARLTDREFSGDL</sequence>
<organism evidence="5 6">
    <name type="scientific">Halococcus hamelinensis 100A6</name>
    <dbReference type="NCBI Taxonomy" id="1132509"/>
    <lineage>
        <taxon>Archaea</taxon>
        <taxon>Methanobacteriati</taxon>
        <taxon>Methanobacteriota</taxon>
        <taxon>Stenosarchaea group</taxon>
        <taxon>Halobacteria</taxon>
        <taxon>Halobacteriales</taxon>
        <taxon>Halococcaceae</taxon>
        <taxon>Halococcus</taxon>
    </lineage>
</organism>
<keyword evidence="3" id="KW-0326">Glycosidase</keyword>
<evidence type="ECO:0000313" key="6">
    <source>
        <dbReference type="Proteomes" id="UP000011566"/>
    </source>
</evidence>
<proteinExistence type="inferred from homology"/>
<evidence type="ECO:0000256" key="1">
    <source>
        <dbReference type="ARBA" id="ARBA00007754"/>
    </source>
</evidence>
<dbReference type="RefSeq" id="WP_007693052.1">
    <property type="nucleotide sequence ID" value="NZ_AJRK01000426.1"/>
</dbReference>
<dbReference type="InterPro" id="IPR017853">
    <property type="entry name" value="GH"/>
</dbReference>
<dbReference type="PATRIC" id="fig|1132509.6.peg.2022"/>
<dbReference type="Pfam" id="PF02156">
    <property type="entry name" value="Glyco_hydro_26"/>
    <property type="match status" value="1"/>
</dbReference>
<dbReference type="InterPro" id="IPR000805">
    <property type="entry name" value="Glyco_hydro_26"/>
</dbReference>
<evidence type="ECO:0000256" key="2">
    <source>
        <dbReference type="ARBA" id="ARBA00022801"/>
    </source>
</evidence>
<evidence type="ECO:0000259" key="4">
    <source>
        <dbReference type="PROSITE" id="PS51764"/>
    </source>
</evidence>
<protein>
    <submittedName>
        <fullName evidence="5">Endoglucanase family protein</fullName>
    </submittedName>
</protein>
<name>M0M2M6_9EURY</name>
<dbReference type="AlphaFoldDB" id="M0M2M6"/>
<keyword evidence="6" id="KW-1185">Reference proteome</keyword>
<dbReference type="eggNOG" id="arCOG09119">
    <property type="taxonomic scope" value="Archaea"/>
</dbReference>
<gene>
    <name evidence="5" type="ORF">C447_08960</name>
</gene>
<dbReference type="EMBL" id="AOMB01000025">
    <property type="protein sequence ID" value="EMA38655.1"/>
    <property type="molecule type" value="Genomic_DNA"/>
</dbReference>
<dbReference type="PROSITE" id="PS51764">
    <property type="entry name" value="GH26"/>
    <property type="match status" value="1"/>
</dbReference>
<dbReference type="GO" id="GO:0016985">
    <property type="term" value="F:mannan endo-1,4-beta-mannosidase activity"/>
    <property type="evidence" value="ECO:0007669"/>
    <property type="project" value="InterPro"/>
</dbReference>
<accession>M0M2M6</accession>
<dbReference type="OrthoDB" id="210716at2157"/>
<dbReference type="Proteomes" id="UP000011566">
    <property type="component" value="Unassembled WGS sequence"/>
</dbReference>
<dbReference type="SUPFAM" id="SSF51445">
    <property type="entry name" value="(Trans)glycosidases"/>
    <property type="match status" value="1"/>
</dbReference>
<evidence type="ECO:0000313" key="5">
    <source>
        <dbReference type="EMBL" id="EMA38655.1"/>
    </source>
</evidence>
<dbReference type="PANTHER" id="PTHR40079:SF4">
    <property type="entry name" value="GH26 DOMAIN-CONTAINING PROTEIN-RELATED"/>
    <property type="match status" value="1"/>
</dbReference>
<dbReference type="GO" id="GO:0006080">
    <property type="term" value="P:substituted mannan metabolic process"/>
    <property type="evidence" value="ECO:0007669"/>
    <property type="project" value="InterPro"/>
</dbReference>
<evidence type="ECO:0000256" key="3">
    <source>
        <dbReference type="ARBA" id="ARBA00023295"/>
    </source>
</evidence>
<comment type="similarity">
    <text evidence="1">Belongs to the glycosyl hydrolase 26 family.</text>
</comment>
<keyword evidence="2" id="KW-0378">Hydrolase</keyword>